<accession>A0AAD4M7R9</accession>
<reference evidence="2" key="1">
    <citation type="journal article" date="2022" name="New Phytol.">
        <title>Evolutionary transition to the ectomycorrhizal habit in the genomes of a hyperdiverse lineage of mushroom-forming fungi.</title>
        <authorList>
            <person name="Looney B."/>
            <person name="Miyauchi S."/>
            <person name="Morin E."/>
            <person name="Drula E."/>
            <person name="Courty P.E."/>
            <person name="Kohler A."/>
            <person name="Kuo A."/>
            <person name="LaButti K."/>
            <person name="Pangilinan J."/>
            <person name="Lipzen A."/>
            <person name="Riley R."/>
            <person name="Andreopoulos W."/>
            <person name="He G."/>
            <person name="Johnson J."/>
            <person name="Nolan M."/>
            <person name="Tritt A."/>
            <person name="Barry K.W."/>
            <person name="Grigoriev I.V."/>
            <person name="Nagy L.G."/>
            <person name="Hibbett D."/>
            <person name="Henrissat B."/>
            <person name="Matheny P.B."/>
            <person name="Labbe J."/>
            <person name="Martin F.M."/>
        </authorList>
    </citation>
    <scope>NUCLEOTIDE SEQUENCE</scope>
    <source>
        <strain evidence="2">BPL690</strain>
    </source>
</reference>
<protein>
    <submittedName>
        <fullName evidence="2">Uncharacterized protein</fullName>
    </submittedName>
</protein>
<feature type="region of interest" description="Disordered" evidence="1">
    <location>
        <begin position="202"/>
        <end position="230"/>
    </location>
</feature>
<name>A0AAD4M7R9_9AGAM</name>
<dbReference type="Proteomes" id="UP001203297">
    <property type="component" value="Unassembled WGS sequence"/>
</dbReference>
<dbReference type="EMBL" id="WTXG01000005">
    <property type="protein sequence ID" value="KAI0305391.1"/>
    <property type="molecule type" value="Genomic_DNA"/>
</dbReference>
<dbReference type="AlphaFoldDB" id="A0AAD4M7R9"/>
<feature type="compositionally biased region" description="Polar residues" evidence="1">
    <location>
        <begin position="70"/>
        <end position="94"/>
    </location>
</feature>
<evidence type="ECO:0000256" key="1">
    <source>
        <dbReference type="SAM" id="MobiDB-lite"/>
    </source>
</evidence>
<proteinExistence type="predicted"/>
<organism evidence="2 3">
    <name type="scientific">Multifurca ochricompacta</name>
    <dbReference type="NCBI Taxonomy" id="376703"/>
    <lineage>
        <taxon>Eukaryota</taxon>
        <taxon>Fungi</taxon>
        <taxon>Dikarya</taxon>
        <taxon>Basidiomycota</taxon>
        <taxon>Agaricomycotina</taxon>
        <taxon>Agaricomycetes</taxon>
        <taxon>Russulales</taxon>
        <taxon>Russulaceae</taxon>
        <taxon>Multifurca</taxon>
    </lineage>
</organism>
<gene>
    <name evidence="2" type="ORF">B0F90DRAFT_1053870</name>
</gene>
<feature type="compositionally biased region" description="Low complexity" evidence="1">
    <location>
        <begin position="48"/>
        <end position="62"/>
    </location>
</feature>
<sequence>MRSSRASAAAHASESAPDLSTQASPNGRAGSQIAPVAGPSSTLNRHSPQVPAQPIAPQQNQGLPPPPQSTYPQDLFNSQSPAYPTLPTQSTPSAQHDAYARMFGGDSYPSSQHPEGYHIPVTPPHVQPHVPLGYNWQPTPISSPDNNYQPPYPYPLLVASQNVDSTFHHSPAHSQVYVYGSTFPTSPPSMYHYRPASPALSHAHSQFSASSQSQSSSESDSPAPGPVSIRTPFFSPEPLSVLLPTDGDSKFEAASLDIIREQESTNDTEVGLVPLDSLKRFHPYRRDPLDDRVVRPSARDREKWCWCFALYS</sequence>
<feature type="region of interest" description="Disordered" evidence="1">
    <location>
        <begin position="1"/>
        <end position="119"/>
    </location>
</feature>
<keyword evidence="3" id="KW-1185">Reference proteome</keyword>
<feature type="compositionally biased region" description="Low complexity" evidence="1">
    <location>
        <begin position="1"/>
        <end position="16"/>
    </location>
</feature>
<comment type="caution">
    <text evidence="2">The sequence shown here is derived from an EMBL/GenBank/DDBJ whole genome shotgun (WGS) entry which is preliminary data.</text>
</comment>
<feature type="compositionally biased region" description="Low complexity" evidence="1">
    <location>
        <begin position="202"/>
        <end position="221"/>
    </location>
</feature>
<evidence type="ECO:0000313" key="2">
    <source>
        <dbReference type="EMBL" id="KAI0305391.1"/>
    </source>
</evidence>
<evidence type="ECO:0000313" key="3">
    <source>
        <dbReference type="Proteomes" id="UP001203297"/>
    </source>
</evidence>